<dbReference type="EMBL" id="BSSU01000008">
    <property type="protein sequence ID" value="GLX82205.1"/>
    <property type="molecule type" value="Genomic_DNA"/>
</dbReference>
<comment type="caution">
    <text evidence="4">The sequence shown here is derived from an EMBL/GenBank/DDBJ whole genome shotgun (WGS) entry which is preliminary data.</text>
</comment>
<dbReference type="Gene3D" id="1.10.357.10">
    <property type="entry name" value="Tetracycline Repressor, domain 2"/>
    <property type="match status" value="1"/>
</dbReference>
<dbReference type="InterPro" id="IPR001647">
    <property type="entry name" value="HTH_TetR"/>
</dbReference>
<evidence type="ECO:0000259" key="3">
    <source>
        <dbReference type="PROSITE" id="PS50977"/>
    </source>
</evidence>
<gene>
    <name evidence="4" type="ORF">theurythT_16570</name>
</gene>
<dbReference type="Pfam" id="PF00440">
    <property type="entry name" value="TetR_N"/>
    <property type="match status" value="1"/>
</dbReference>
<dbReference type="Pfam" id="PF14246">
    <property type="entry name" value="TetR_C_7"/>
    <property type="match status" value="1"/>
</dbReference>
<dbReference type="RefSeq" id="WP_284207568.1">
    <property type="nucleotide sequence ID" value="NZ_BSSU01000008.1"/>
</dbReference>
<keyword evidence="5" id="KW-1185">Reference proteome</keyword>
<dbReference type="InterPro" id="IPR039536">
    <property type="entry name" value="TetR_C_Proteobacteria"/>
</dbReference>
<dbReference type="PRINTS" id="PR00455">
    <property type="entry name" value="HTHTETR"/>
</dbReference>
<proteinExistence type="predicted"/>
<accession>A0ABQ6H4W2</accession>
<sequence>MKLSEQKQLDILNAAEQLFYVHGAEHTSMDNIAKAANVSKRTVYNHFETKEVLFYAIIERMKCSLEGTEAVAYNPSQSIKLQLMRIAEKEVQLLTSDKFLIGAKIAFVQMLQQPDLAKQLSGSKVGCHVYLEDFLSAACQDKQLVIDDFTLAVQQFVYQLKSHIFYPKLYGFDIPSAQQERYLIEQTVDLFLARYQAR</sequence>
<dbReference type="PANTHER" id="PTHR30055">
    <property type="entry name" value="HTH-TYPE TRANSCRIPTIONAL REGULATOR RUTR"/>
    <property type="match status" value="1"/>
</dbReference>
<dbReference type="InterPro" id="IPR050109">
    <property type="entry name" value="HTH-type_TetR-like_transc_reg"/>
</dbReference>
<dbReference type="SUPFAM" id="SSF46689">
    <property type="entry name" value="Homeodomain-like"/>
    <property type="match status" value="1"/>
</dbReference>
<dbReference type="Proteomes" id="UP001157133">
    <property type="component" value="Unassembled WGS sequence"/>
</dbReference>
<evidence type="ECO:0000256" key="2">
    <source>
        <dbReference type="PROSITE-ProRule" id="PRU00335"/>
    </source>
</evidence>
<keyword evidence="1 2" id="KW-0238">DNA-binding</keyword>
<dbReference type="PROSITE" id="PS50977">
    <property type="entry name" value="HTH_TETR_2"/>
    <property type="match status" value="1"/>
</dbReference>
<feature type="DNA-binding region" description="H-T-H motif" evidence="2">
    <location>
        <begin position="28"/>
        <end position="47"/>
    </location>
</feature>
<evidence type="ECO:0000256" key="1">
    <source>
        <dbReference type="ARBA" id="ARBA00023125"/>
    </source>
</evidence>
<name>A0ABQ6H4W2_9GAMM</name>
<dbReference type="PANTHER" id="PTHR30055:SF224">
    <property type="entry name" value="TRANSCRIPTIONAL REGULATOR TETR FAMILY"/>
    <property type="match status" value="1"/>
</dbReference>
<dbReference type="Gene3D" id="1.10.10.60">
    <property type="entry name" value="Homeodomain-like"/>
    <property type="match status" value="1"/>
</dbReference>
<evidence type="ECO:0000313" key="4">
    <source>
        <dbReference type="EMBL" id="GLX82205.1"/>
    </source>
</evidence>
<feature type="domain" description="HTH tetR-type" evidence="3">
    <location>
        <begin position="5"/>
        <end position="65"/>
    </location>
</feature>
<dbReference type="InterPro" id="IPR009057">
    <property type="entry name" value="Homeodomain-like_sf"/>
</dbReference>
<protein>
    <submittedName>
        <fullName evidence="4">TetR family transcriptional regulator</fullName>
    </submittedName>
</protein>
<organism evidence="4 5">
    <name type="scientific">Thalassotalea eurytherma</name>
    <dbReference type="NCBI Taxonomy" id="1144278"/>
    <lineage>
        <taxon>Bacteria</taxon>
        <taxon>Pseudomonadati</taxon>
        <taxon>Pseudomonadota</taxon>
        <taxon>Gammaproteobacteria</taxon>
        <taxon>Alteromonadales</taxon>
        <taxon>Colwelliaceae</taxon>
        <taxon>Thalassotalea</taxon>
    </lineage>
</organism>
<reference evidence="4 5" key="1">
    <citation type="submission" date="2023-03" db="EMBL/GenBank/DDBJ databases">
        <title>Draft genome sequence of Thalassotalea eurytherma JCM 18482T.</title>
        <authorList>
            <person name="Sawabe T."/>
        </authorList>
    </citation>
    <scope>NUCLEOTIDE SEQUENCE [LARGE SCALE GENOMIC DNA]</scope>
    <source>
        <strain evidence="4 5">JCM 18482</strain>
    </source>
</reference>
<evidence type="ECO:0000313" key="5">
    <source>
        <dbReference type="Proteomes" id="UP001157133"/>
    </source>
</evidence>